<dbReference type="Gene3D" id="2.60.450.10">
    <property type="entry name" value="Lipopolysaccharide (LPS) transport protein A like domain"/>
    <property type="match status" value="1"/>
</dbReference>
<keyword evidence="1" id="KW-1133">Transmembrane helix</keyword>
<name>A0A842I5T4_9RHOB</name>
<dbReference type="InterPro" id="IPR026265">
    <property type="entry name" value="LptC"/>
</dbReference>
<protein>
    <submittedName>
        <fullName evidence="2">LPS export ABC transporter periplasmic protein LptC</fullName>
    </submittedName>
</protein>
<dbReference type="AlphaFoldDB" id="A0A842I5T4"/>
<keyword evidence="1" id="KW-0812">Transmembrane</keyword>
<dbReference type="NCBIfam" id="TIGR04409">
    <property type="entry name" value="LptC_YrbK"/>
    <property type="match status" value="1"/>
</dbReference>
<evidence type="ECO:0000313" key="3">
    <source>
        <dbReference type="Proteomes" id="UP000555411"/>
    </source>
</evidence>
<comment type="caution">
    <text evidence="2">The sequence shown here is derived from an EMBL/GenBank/DDBJ whole genome shotgun (WGS) entry which is preliminary data.</text>
</comment>
<dbReference type="RefSeq" id="WP_185796534.1">
    <property type="nucleotide sequence ID" value="NZ_JACLQD010000001.1"/>
</dbReference>
<evidence type="ECO:0000313" key="2">
    <source>
        <dbReference type="EMBL" id="MBC2834975.1"/>
    </source>
</evidence>
<keyword evidence="3" id="KW-1185">Reference proteome</keyword>
<keyword evidence="1" id="KW-0472">Membrane</keyword>
<proteinExistence type="predicted"/>
<accession>A0A842I5T4</accession>
<sequence length="203" mass="21479">MAVRRAFDGWSRTVGWLKVALPLTALGLLSTLFLVSNRIDPEAAIPYATVDVESRMREPRLTKPAYAGTTVDGSALVMSAEEARPATTPGAPSTATKITASLTTPDGKRTDMRADDALLDAEANRLNLNGNVIVENSTGYRIMTEALQADLAKTELASQAKVKATGPAGQITADAMTLTGDGTPGKPYLLVFKGSVKLVYQPK</sequence>
<feature type="transmembrane region" description="Helical" evidence="1">
    <location>
        <begin position="15"/>
        <end position="35"/>
    </location>
</feature>
<dbReference type="GO" id="GO:0005886">
    <property type="term" value="C:plasma membrane"/>
    <property type="evidence" value="ECO:0007669"/>
    <property type="project" value="InterPro"/>
</dbReference>
<dbReference type="GO" id="GO:0015221">
    <property type="term" value="F:lipopolysaccharide transmembrane transporter activity"/>
    <property type="evidence" value="ECO:0007669"/>
    <property type="project" value="InterPro"/>
</dbReference>
<organism evidence="2 3">
    <name type="scientific">Paragemmobacter straminiformis</name>
    <dbReference type="NCBI Taxonomy" id="2045119"/>
    <lineage>
        <taxon>Bacteria</taxon>
        <taxon>Pseudomonadati</taxon>
        <taxon>Pseudomonadota</taxon>
        <taxon>Alphaproteobacteria</taxon>
        <taxon>Rhodobacterales</taxon>
        <taxon>Paracoccaceae</taxon>
        <taxon>Paragemmobacter</taxon>
    </lineage>
</organism>
<dbReference type="EMBL" id="JACLQD010000001">
    <property type="protein sequence ID" value="MBC2834975.1"/>
    <property type="molecule type" value="Genomic_DNA"/>
</dbReference>
<reference evidence="2 3" key="1">
    <citation type="journal article" date="2017" name="Int. J. Syst. Evol. Microbiol.">
        <title>Gemmobacter straminiformis sp. nov., isolated from an artificial fountain.</title>
        <authorList>
            <person name="Kang J.Y."/>
            <person name="Kim M.J."/>
            <person name="Chun J."/>
            <person name="Son K.P."/>
            <person name="Jahng K.Y."/>
        </authorList>
    </citation>
    <scope>NUCLEOTIDE SEQUENCE [LARGE SCALE GENOMIC DNA]</scope>
    <source>
        <strain evidence="2 3">CAM-8</strain>
    </source>
</reference>
<dbReference type="Proteomes" id="UP000555411">
    <property type="component" value="Unassembled WGS sequence"/>
</dbReference>
<dbReference type="InterPro" id="IPR010664">
    <property type="entry name" value="LipoPS_assembly_LptC-rel"/>
</dbReference>
<evidence type="ECO:0000256" key="1">
    <source>
        <dbReference type="SAM" id="Phobius"/>
    </source>
</evidence>
<gene>
    <name evidence="2" type="primary">lptC</name>
    <name evidence="2" type="ORF">H7F16_05615</name>
</gene>
<dbReference type="Pfam" id="PF06835">
    <property type="entry name" value="LptC"/>
    <property type="match status" value="1"/>
</dbReference>